<protein>
    <submittedName>
        <fullName evidence="1">Uncharacterized protein</fullName>
    </submittedName>
</protein>
<comment type="caution">
    <text evidence="1">The sequence shown here is derived from an EMBL/GenBank/DDBJ whole genome shotgun (WGS) entry which is preliminary data.</text>
</comment>
<dbReference type="EMBL" id="MU266340">
    <property type="protein sequence ID" value="KAH7929539.1"/>
    <property type="molecule type" value="Genomic_DNA"/>
</dbReference>
<accession>A0ACB8BVX0</accession>
<evidence type="ECO:0000313" key="2">
    <source>
        <dbReference type="Proteomes" id="UP000790709"/>
    </source>
</evidence>
<gene>
    <name evidence="1" type="ORF">BV22DRAFT_120589</name>
</gene>
<sequence length="480" mass="54308">MADDAPVHRLPIEIVHYIISFLSMRDIVRLRQVSKTFCELSHDRDIWSHAYRTAESVRPPGPFPRQTSEVLESLLVTNAKVERNLFAPKPVCSKRRIDIYPEDRLPHLILGRWLLFTNLQLASVRCYDLDTSNFANHAVIHSFRGELRYLSCVSCTGIEGRPLAFAVALIYYYPSEEYFIEIFRIETDTESTPPAFRQVLTIGCHKPVIHQVAIGPRLLVVLGHDESENIYSQTWVMDTQTNQQYHLPPLLYKKLADSFNTQEMTLQWSIPCSTHLLLSVSAFANRSGWQSYIEAFDIPPVSDALIATEPATLRKSHEGHLSDIDLRCSTLLSDSKVDSSTGELLIALSGLEYRSDHPRVPLGTMGFVVLSPPRGESTGAIAFRKLGRLSTGDYFVHFQPCLNGMGRAFYLHGPLRDRIAVLHFNIKRETVIAFRNLVSLSSRAPMPVIAASDGYKGRVCCMTRRKGLDLQRYVEVFDLA</sequence>
<evidence type="ECO:0000313" key="1">
    <source>
        <dbReference type="EMBL" id="KAH7929539.1"/>
    </source>
</evidence>
<name>A0ACB8BVX0_9AGAM</name>
<organism evidence="1 2">
    <name type="scientific">Leucogyrophana mollusca</name>
    <dbReference type="NCBI Taxonomy" id="85980"/>
    <lineage>
        <taxon>Eukaryota</taxon>
        <taxon>Fungi</taxon>
        <taxon>Dikarya</taxon>
        <taxon>Basidiomycota</taxon>
        <taxon>Agaricomycotina</taxon>
        <taxon>Agaricomycetes</taxon>
        <taxon>Agaricomycetidae</taxon>
        <taxon>Boletales</taxon>
        <taxon>Boletales incertae sedis</taxon>
        <taxon>Leucogyrophana</taxon>
    </lineage>
</organism>
<keyword evidence="2" id="KW-1185">Reference proteome</keyword>
<dbReference type="Proteomes" id="UP000790709">
    <property type="component" value="Unassembled WGS sequence"/>
</dbReference>
<reference evidence="1" key="1">
    <citation type="journal article" date="2021" name="New Phytol.">
        <title>Evolutionary innovations through gain and loss of genes in the ectomycorrhizal Boletales.</title>
        <authorList>
            <person name="Wu G."/>
            <person name="Miyauchi S."/>
            <person name="Morin E."/>
            <person name="Kuo A."/>
            <person name="Drula E."/>
            <person name="Varga T."/>
            <person name="Kohler A."/>
            <person name="Feng B."/>
            <person name="Cao Y."/>
            <person name="Lipzen A."/>
            <person name="Daum C."/>
            <person name="Hundley H."/>
            <person name="Pangilinan J."/>
            <person name="Johnson J."/>
            <person name="Barry K."/>
            <person name="LaButti K."/>
            <person name="Ng V."/>
            <person name="Ahrendt S."/>
            <person name="Min B."/>
            <person name="Choi I.G."/>
            <person name="Park H."/>
            <person name="Plett J.M."/>
            <person name="Magnuson J."/>
            <person name="Spatafora J.W."/>
            <person name="Nagy L.G."/>
            <person name="Henrissat B."/>
            <person name="Grigoriev I.V."/>
            <person name="Yang Z.L."/>
            <person name="Xu J."/>
            <person name="Martin F.M."/>
        </authorList>
    </citation>
    <scope>NUCLEOTIDE SEQUENCE</scope>
    <source>
        <strain evidence="1">KUC20120723A-06</strain>
    </source>
</reference>
<proteinExistence type="predicted"/>